<dbReference type="STRING" id="81972.D7MRL5"/>
<dbReference type="InterPro" id="IPR021139">
    <property type="entry name" value="NYN"/>
</dbReference>
<dbReference type="InterPro" id="IPR024768">
    <property type="entry name" value="Marf1"/>
</dbReference>
<accession>D7MRL5</accession>
<gene>
    <name evidence="2" type="ORF">ARALYDRAFT_918240</name>
</gene>
<evidence type="ECO:0000313" key="2">
    <source>
        <dbReference type="EMBL" id="EFH42147.1"/>
    </source>
</evidence>
<proteinExistence type="predicted"/>
<name>D7MRL5_ARALL</name>
<feature type="domain" description="NYN" evidence="1">
    <location>
        <begin position="14"/>
        <end position="114"/>
    </location>
</feature>
<dbReference type="GO" id="GO:0005777">
    <property type="term" value="C:peroxisome"/>
    <property type="evidence" value="ECO:0007669"/>
    <property type="project" value="InterPro"/>
</dbReference>
<dbReference type="CDD" id="cd10910">
    <property type="entry name" value="PIN_limkain_b1_N_like"/>
    <property type="match status" value="1"/>
</dbReference>
<sequence length="148" mass="16491">MVKEAAPEYVNSPTGVWWNMNRCPIPDGYNACQVGPRIDMVLKSLGYSGPLTITAVGDLEDIPVDVLRALSSTGILIRDIPHPSSVLLEMLDWQDVNQPPATVMLISDDLDLEAMSNHFCENYEEGYNTLLAYIHMLCLKNMLPILKN</sequence>
<keyword evidence="3" id="KW-1185">Reference proteome</keyword>
<evidence type="ECO:0000313" key="3">
    <source>
        <dbReference type="Proteomes" id="UP000008694"/>
    </source>
</evidence>
<protein>
    <recommendedName>
        <fullName evidence="1">NYN domain-containing protein</fullName>
    </recommendedName>
</protein>
<dbReference type="Proteomes" id="UP000008694">
    <property type="component" value="Unassembled WGS sequence"/>
</dbReference>
<dbReference type="GO" id="GO:0010468">
    <property type="term" value="P:regulation of gene expression"/>
    <property type="evidence" value="ECO:0007669"/>
    <property type="project" value="InterPro"/>
</dbReference>
<dbReference type="AlphaFoldDB" id="D7MRL5"/>
<dbReference type="Pfam" id="PF01936">
    <property type="entry name" value="NYN"/>
    <property type="match status" value="1"/>
</dbReference>
<evidence type="ECO:0000259" key="1">
    <source>
        <dbReference type="Pfam" id="PF01936"/>
    </source>
</evidence>
<dbReference type="EMBL" id="GL348720">
    <property type="protein sequence ID" value="EFH42147.1"/>
    <property type="molecule type" value="Genomic_DNA"/>
</dbReference>
<dbReference type="Gramene" id="scaffold_801640.1">
    <property type="protein sequence ID" value="scaffold_801640.1"/>
    <property type="gene ID" value="scaffold_801640.1"/>
</dbReference>
<organism evidence="3">
    <name type="scientific">Arabidopsis lyrata subsp. lyrata</name>
    <name type="common">Lyre-leaved rock-cress</name>
    <dbReference type="NCBI Taxonomy" id="81972"/>
    <lineage>
        <taxon>Eukaryota</taxon>
        <taxon>Viridiplantae</taxon>
        <taxon>Streptophyta</taxon>
        <taxon>Embryophyta</taxon>
        <taxon>Tracheophyta</taxon>
        <taxon>Spermatophyta</taxon>
        <taxon>Magnoliopsida</taxon>
        <taxon>eudicotyledons</taxon>
        <taxon>Gunneridae</taxon>
        <taxon>Pentapetalae</taxon>
        <taxon>rosids</taxon>
        <taxon>malvids</taxon>
        <taxon>Brassicales</taxon>
        <taxon>Brassicaceae</taxon>
        <taxon>Camelineae</taxon>
        <taxon>Arabidopsis</taxon>
    </lineage>
</organism>
<dbReference type="HOGENOM" id="CLU_150893_0_0_1"/>
<reference evidence="3" key="1">
    <citation type="journal article" date="2011" name="Nat. Genet.">
        <title>The Arabidopsis lyrata genome sequence and the basis of rapid genome size change.</title>
        <authorList>
            <person name="Hu T.T."/>
            <person name="Pattyn P."/>
            <person name="Bakker E.G."/>
            <person name="Cao J."/>
            <person name="Cheng J.-F."/>
            <person name="Clark R.M."/>
            <person name="Fahlgren N."/>
            <person name="Fawcett J.A."/>
            <person name="Grimwood J."/>
            <person name="Gundlach H."/>
            <person name="Haberer G."/>
            <person name="Hollister J.D."/>
            <person name="Ossowski S."/>
            <person name="Ottilar R.P."/>
            <person name="Salamov A.A."/>
            <person name="Schneeberger K."/>
            <person name="Spannagl M."/>
            <person name="Wang X."/>
            <person name="Yang L."/>
            <person name="Nasrallah M.E."/>
            <person name="Bergelson J."/>
            <person name="Carrington J.C."/>
            <person name="Gaut B.S."/>
            <person name="Schmutz J."/>
            <person name="Mayer K.F.X."/>
            <person name="Van de Peer Y."/>
            <person name="Grigoriev I.V."/>
            <person name="Nordborg M."/>
            <person name="Weigel D."/>
            <person name="Guo Y.-L."/>
        </authorList>
    </citation>
    <scope>NUCLEOTIDE SEQUENCE [LARGE SCALE GENOMIC DNA]</scope>
    <source>
        <strain evidence="3">cv. MN47</strain>
    </source>
</reference>
<dbReference type="PANTHER" id="PTHR14379:SF32">
    <property type="entry name" value="C2H2-TYPE DOMAIN-CONTAINING PROTEIN"/>
    <property type="match status" value="1"/>
</dbReference>
<dbReference type="PANTHER" id="PTHR14379">
    <property type="entry name" value="LIMKAIN B LKAP"/>
    <property type="match status" value="1"/>
</dbReference>
<dbReference type="GO" id="GO:0004540">
    <property type="term" value="F:RNA nuclease activity"/>
    <property type="evidence" value="ECO:0007669"/>
    <property type="project" value="InterPro"/>
</dbReference>